<feature type="compositionally biased region" description="Basic residues" evidence="3">
    <location>
        <begin position="778"/>
        <end position="788"/>
    </location>
</feature>
<feature type="compositionally biased region" description="Basic and acidic residues" evidence="3">
    <location>
        <begin position="524"/>
        <end position="603"/>
    </location>
</feature>
<evidence type="ECO:0000313" key="4">
    <source>
        <dbReference type="EMBL" id="KAJ1080740.1"/>
    </source>
</evidence>
<dbReference type="EMBL" id="JANPWB010000016">
    <property type="protein sequence ID" value="KAJ1080740.1"/>
    <property type="molecule type" value="Genomic_DNA"/>
</dbReference>
<feature type="compositionally biased region" description="Basic and acidic residues" evidence="3">
    <location>
        <begin position="961"/>
        <end position="1068"/>
    </location>
</feature>
<feature type="compositionally biased region" description="Basic and acidic residues" evidence="3">
    <location>
        <begin position="499"/>
        <end position="515"/>
    </location>
</feature>
<protein>
    <recommendedName>
        <fullName evidence="6">Pre-B-cell leukemia transcription factor-interacting protein 1</fullName>
    </recommendedName>
</protein>
<feature type="compositionally biased region" description="Polar residues" evidence="3">
    <location>
        <begin position="457"/>
        <end position="497"/>
    </location>
</feature>
<feature type="compositionally biased region" description="Basic and acidic residues" evidence="3">
    <location>
        <begin position="1146"/>
        <end position="1160"/>
    </location>
</feature>
<feature type="compositionally biased region" description="Basic and acidic residues" evidence="3">
    <location>
        <begin position="439"/>
        <end position="450"/>
    </location>
</feature>
<feature type="compositionally biased region" description="Basic and acidic residues" evidence="3">
    <location>
        <begin position="928"/>
        <end position="949"/>
    </location>
</feature>
<feature type="region of interest" description="Disordered" evidence="3">
    <location>
        <begin position="778"/>
        <end position="1211"/>
    </location>
</feature>
<keyword evidence="5" id="KW-1185">Reference proteome</keyword>
<evidence type="ECO:0000256" key="1">
    <source>
        <dbReference type="ARBA" id="ARBA00023054"/>
    </source>
</evidence>
<dbReference type="GO" id="GO:0016020">
    <property type="term" value="C:membrane"/>
    <property type="evidence" value="ECO:0007669"/>
    <property type="project" value="TreeGrafter"/>
</dbReference>
<feature type="compositionally biased region" description="Basic and acidic residues" evidence="3">
    <location>
        <begin position="102"/>
        <end position="119"/>
    </location>
</feature>
<sequence>MAEHSDSRAADNNWVMASTEGFVVETVGPEQEPMTAVGREQTAEPVHSQDPVQSHGAVEGSESSVSSSTLGFQDAKEPEVPGPHPAQSPEDVVSAGSMQKSAHLEIPPEERLGSREPDIKAPSLARKADEDVSCSSSEDDVEGLRKRQVREVRPAASVVNPGEGAQAEGETWLTLNKCIVAALALVGLGLLVVSGTGFDAEDGVLEPLERRGVLGEQQPSQSVADIKDWMKEHLEGVTGDPKPLQAMSEVLDRLAKENQDIRRMQAELQAQKEELQALLNKSEGEKISVGYQQQNLLDENLRLKESLLQEETTHLSVREELEALKEKVQVWEKQGLDPASIAAENTKLKAQRDAEALKIEGFLAQKEMLVAEAQMLRQELDKQRTLLGSIRQDLENLTSDEPALELDPAVLQLRESLVGIGSKLKSELQRSETWEKNYVKDQERRREKSSFVKKGRSQLNETDASPNTSASPEGKPQRSTQSFGSTSSPLKESTQAFMRSDRKDKWKEAAKDWKEGKHKKHAHSVSEDESMHKRHHLQDDNDPQEHKSSEFVGRKNEWKGIVKEGKWRDRVGTWREGAADHHHSGMEKRREDQRHQERPGDGLHHHKEHHASLDGTQEKEGESQQNRPQRQKPVEHGKKEHRHHDHNKFWKKLSDHQYRVPEGCSGVKDCARKDGMDLFNVELAPVDKQEFTQLLREYLELQELAKYLPELDQFLGKFFESDIFMHDKMRFRDFVNDVEDYLEDIAAKEKGDDDAVDDFDKHVFKHYFGDAAIKKRSSKKSIHKTKTHKNYDKDMGPLPQHGGPKNVKSQQRMKEEGPCVHHKLPNPLNHDKEMKDPNSEQHHNSGQSNREIKVQSDYHMNNSKAFKHPTEWQSYHKCETSPNENMFSYPHDNTPSFKTGKSHKERQSNHQHDDTKPFKNKGYPKDGSQGHRHADVKSVKNEKNMKEIQYDQQYYDAKLSQNEKSRKLKQSDHQDDYAKPFRNEKNPKERSSTYQNEEAHSFRTEKINKERSPDHHNRGSTHKENFKERERTSDYHHHESTHKENFKQKQSFHHHDDAQTFSHDKDSSKSQSHQHHHRPTREKYYQESHPHHLADSQPFNHGHPMKEGEPYDDSHNFHTFNHKDNLNKERYKARDGKHSRSNLGKHKTEDQPRHQYHDDPNNFPNQKYQKEARSSQHNHQHGGSKAYKEKRPSYGHNREEYNQKEEHSRGR</sequence>
<dbReference type="PANTHER" id="PTHR28638">
    <property type="entry name" value="CELL CYCLE PROGRESSION PROTEIN 1"/>
    <property type="match status" value="1"/>
</dbReference>
<feature type="compositionally biased region" description="Basic and acidic residues" evidence="3">
    <location>
        <begin position="1081"/>
        <end position="1094"/>
    </location>
</feature>
<feature type="compositionally biased region" description="Low complexity" evidence="3">
    <location>
        <begin position="54"/>
        <end position="68"/>
    </location>
</feature>
<dbReference type="InterPro" id="IPR051990">
    <property type="entry name" value="CCPG1/PBIP1"/>
</dbReference>
<feature type="compositionally biased region" description="Basic and acidic residues" evidence="3">
    <location>
        <begin position="1186"/>
        <end position="1211"/>
    </location>
</feature>
<reference evidence="4" key="1">
    <citation type="journal article" date="2022" name="bioRxiv">
        <title>Sequencing and chromosome-scale assembly of the giantPleurodeles waltlgenome.</title>
        <authorList>
            <person name="Brown T."/>
            <person name="Elewa A."/>
            <person name="Iarovenko S."/>
            <person name="Subramanian E."/>
            <person name="Araus A.J."/>
            <person name="Petzold A."/>
            <person name="Susuki M."/>
            <person name="Suzuki K.-i.T."/>
            <person name="Hayashi T."/>
            <person name="Toyoda A."/>
            <person name="Oliveira C."/>
            <person name="Osipova E."/>
            <person name="Leigh N.D."/>
            <person name="Simon A."/>
            <person name="Yun M.H."/>
        </authorList>
    </citation>
    <scope>NUCLEOTIDE SEQUENCE</scope>
    <source>
        <strain evidence="4">20211129_DDA</strain>
        <tissue evidence="4">Liver</tissue>
    </source>
</reference>
<accession>A0AAV7KRD7</accession>
<dbReference type="PANTHER" id="PTHR28638:SF1">
    <property type="entry name" value="PRE-B-CELL LEUKEMIA TRANSCRIPTION FACTOR-INTERACTING PROTEIN 1"/>
    <property type="match status" value="1"/>
</dbReference>
<name>A0AAV7KRD7_PLEWA</name>
<feature type="region of interest" description="Disordered" evidence="3">
    <location>
        <begin position="24"/>
        <end position="146"/>
    </location>
</feature>
<dbReference type="Proteomes" id="UP001066276">
    <property type="component" value="Chromosome 12"/>
</dbReference>
<evidence type="ECO:0000256" key="2">
    <source>
        <dbReference type="SAM" id="Coils"/>
    </source>
</evidence>
<feature type="region of interest" description="Disordered" evidence="3">
    <location>
        <begin position="439"/>
        <end position="652"/>
    </location>
</feature>
<feature type="compositionally biased region" description="Basic and acidic residues" evidence="3">
    <location>
        <begin position="610"/>
        <end position="622"/>
    </location>
</feature>
<feature type="compositionally biased region" description="Basic and acidic residues" evidence="3">
    <location>
        <begin position="829"/>
        <end position="843"/>
    </location>
</feature>
<evidence type="ECO:0008006" key="6">
    <source>
        <dbReference type="Google" id="ProtNLM"/>
    </source>
</evidence>
<organism evidence="4 5">
    <name type="scientific">Pleurodeles waltl</name>
    <name type="common">Iberian ribbed newt</name>
    <dbReference type="NCBI Taxonomy" id="8319"/>
    <lineage>
        <taxon>Eukaryota</taxon>
        <taxon>Metazoa</taxon>
        <taxon>Chordata</taxon>
        <taxon>Craniata</taxon>
        <taxon>Vertebrata</taxon>
        <taxon>Euteleostomi</taxon>
        <taxon>Amphibia</taxon>
        <taxon>Batrachia</taxon>
        <taxon>Caudata</taxon>
        <taxon>Salamandroidea</taxon>
        <taxon>Salamandridae</taxon>
        <taxon>Pleurodelinae</taxon>
        <taxon>Pleurodeles</taxon>
    </lineage>
</organism>
<feature type="compositionally biased region" description="Basic and acidic residues" evidence="3">
    <location>
        <begin position="1104"/>
        <end position="1138"/>
    </location>
</feature>
<gene>
    <name evidence="4" type="ORF">NDU88_000934</name>
</gene>
<comment type="caution">
    <text evidence="4">The sequence shown here is derived from an EMBL/GenBank/DDBJ whole genome shotgun (WGS) entry which is preliminary data.</text>
</comment>
<proteinExistence type="predicted"/>
<evidence type="ECO:0000313" key="5">
    <source>
        <dbReference type="Proteomes" id="UP001066276"/>
    </source>
</evidence>
<feature type="compositionally biased region" description="Basic residues" evidence="3">
    <location>
        <begin position="639"/>
        <end position="651"/>
    </location>
</feature>
<feature type="coiled-coil region" evidence="2">
    <location>
        <begin position="244"/>
        <end position="334"/>
    </location>
</feature>
<keyword evidence="1 2" id="KW-0175">Coiled coil</keyword>
<feature type="compositionally biased region" description="Basic and acidic residues" evidence="3">
    <location>
        <begin position="868"/>
        <end position="879"/>
    </location>
</feature>
<dbReference type="AlphaFoldDB" id="A0AAV7KRD7"/>
<evidence type="ECO:0000256" key="3">
    <source>
        <dbReference type="SAM" id="MobiDB-lite"/>
    </source>
</evidence>
<feature type="compositionally biased region" description="Basic and acidic residues" evidence="3">
    <location>
        <begin position="905"/>
        <end position="917"/>
    </location>
</feature>
<feature type="compositionally biased region" description="Polar residues" evidence="3">
    <location>
        <begin position="880"/>
        <end position="899"/>
    </location>
</feature>